<organism evidence="3 4">
    <name type="scientific">Batrachochytrium dendrobatidis (strain JEL423)</name>
    <dbReference type="NCBI Taxonomy" id="403673"/>
    <lineage>
        <taxon>Eukaryota</taxon>
        <taxon>Fungi</taxon>
        <taxon>Fungi incertae sedis</taxon>
        <taxon>Chytridiomycota</taxon>
        <taxon>Chytridiomycota incertae sedis</taxon>
        <taxon>Chytridiomycetes</taxon>
        <taxon>Rhizophydiales</taxon>
        <taxon>Rhizophydiales incertae sedis</taxon>
        <taxon>Batrachochytrium</taxon>
    </lineage>
</organism>
<feature type="transmembrane region" description="Helical" evidence="2">
    <location>
        <begin position="357"/>
        <end position="380"/>
    </location>
</feature>
<dbReference type="EMBL" id="DS022301">
    <property type="protein sequence ID" value="OAJ38250.1"/>
    <property type="molecule type" value="Genomic_DNA"/>
</dbReference>
<evidence type="ECO:0000256" key="2">
    <source>
        <dbReference type="SAM" id="Phobius"/>
    </source>
</evidence>
<dbReference type="OrthoDB" id="2448307at2759"/>
<protein>
    <submittedName>
        <fullName evidence="3">Uncharacterized protein</fullName>
    </submittedName>
</protein>
<feature type="region of interest" description="Disordered" evidence="1">
    <location>
        <begin position="404"/>
        <end position="423"/>
    </location>
</feature>
<dbReference type="Proteomes" id="UP000077115">
    <property type="component" value="Unassembled WGS sequence"/>
</dbReference>
<dbReference type="eggNOG" id="ENOG502RZY9">
    <property type="taxonomic scope" value="Eukaryota"/>
</dbReference>
<feature type="transmembrane region" description="Helical" evidence="2">
    <location>
        <begin position="317"/>
        <end position="337"/>
    </location>
</feature>
<reference evidence="3 4" key="2">
    <citation type="submission" date="2016-05" db="EMBL/GenBank/DDBJ databases">
        <title>Lineage-specific infection strategies underlie the spectrum of fungal disease in amphibians.</title>
        <authorList>
            <person name="Cuomo C.A."/>
            <person name="Farrer R.A."/>
            <person name="James T."/>
            <person name="Longcore J."/>
            <person name="Birren B."/>
        </authorList>
    </citation>
    <scope>NUCLEOTIDE SEQUENCE [LARGE SCALE GENOMIC DNA]</scope>
    <source>
        <strain evidence="3 4">JEL423</strain>
    </source>
</reference>
<dbReference type="AlphaFoldDB" id="A0A177WFC8"/>
<feature type="transmembrane region" description="Helical" evidence="2">
    <location>
        <begin position="125"/>
        <end position="147"/>
    </location>
</feature>
<feature type="transmembrane region" description="Helical" evidence="2">
    <location>
        <begin position="159"/>
        <end position="178"/>
    </location>
</feature>
<gene>
    <name evidence="3" type="ORF">BDEG_22199</name>
</gene>
<feature type="transmembrane region" description="Helical" evidence="2">
    <location>
        <begin position="84"/>
        <end position="105"/>
    </location>
</feature>
<name>A0A177WFC8_BATDL</name>
<dbReference type="PANTHER" id="PTHR34391">
    <property type="entry name" value="UPF0658 GOLGI APPARATUS MEMBRANE PROTEIN C1952.10C-RELATED"/>
    <property type="match status" value="1"/>
</dbReference>
<sequence>MDDGNIEPVATLPTLPRGHPQHSQFVASNNYSRPGLTTNNGYSTTSSYNTHLTQESGLVRYLPSRIQALLPTDYWGRVAIGWSVVQFIFVGILEIALAVQHYFYVAQLDALTPWSFPLNPTKDDIVGNGHAITVYHSLVCFALLFQLVMVYDAIANKSVIQLCATTLFNWSVSIYTIVQSRQAGILLNDAPQWIVADLSTHPTLPLEIVIIVSMFVFAPGWIFMSYQLYKVFGWTIFKELGADVNVRNQLMVHHVHLLLLKLDVFFFLGFSFQFVCLVLAGKGNTGDSILHAIISVPGTIILLIISYIAIRRESKLWMIVSILGLLGGSIYLIVKIVEVNGSSIESVRKFHSSKNSLTFFIVLTLLMSGITCVSAILNYLQFGKGLKDHLDNHKRPAGSVELEHLSQSNGGMSSHGKHGWMHG</sequence>
<accession>A0A177WFC8</accession>
<keyword evidence="2" id="KW-0472">Membrane</keyword>
<feature type="transmembrane region" description="Helical" evidence="2">
    <location>
        <begin position="257"/>
        <end position="280"/>
    </location>
</feature>
<dbReference type="InterPro" id="IPR040410">
    <property type="entry name" value="UPF0658_Golgi"/>
</dbReference>
<dbReference type="GO" id="GO:0005794">
    <property type="term" value="C:Golgi apparatus"/>
    <property type="evidence" value="ECO:0007669"/>
    <property type="project" value="TreeGrafter"/>
</dbReference>
<dbReference type="VEuPathDB" id="FungiDB:BDEG_22199"/>
<keyword evidence="2" id="KW-0812">Transmembrane</keyword>
<reference evidence="3 4" key="1">
    <citation type="submission" date="2006-10" db="EMBL/GenBank/DDBJ databases">
        <title>The Genome Sequence of Batrachochytrium dendrobatidis JEL423.</title>
        <authorList>
            <consortium name="The Broad Institute Genome Sequencing Platform"/>
            <person name="Birren B."/>
            <person name="Lander E."/>
            <person name="Galagan J."/>
            <person name="Cuomo C."/>
            <person name="Devon K."/>
            <person name="Jaffe D."/>
            <person name="Butler J."/>
            <person name="Alvarez P."/>
            <person name="Gnerre S."/>
            <person name="Grabherr M."/>
            <person name="Kleber M."/>
            <person name="Mauceli E."/>
            <person name="Brockman W."/>
            <person name="Young S."/>
            <person name="LaButti K."/>
            <person name="Sykes S."/>
            <person name="DeCaprio D."/>
            <person name="Crawford M."/>
            <person name="Koehrsen M."/>
            <person name="Engels R."/>
            <person name="Montgomery P."/>
            <person name="Pearson M."/>
            <person name="Howarth C."/>
            <person name="Larson L."/>
            <person name="White J."/>
            <person name="O'Leary S."/>
            <person name="Kodira C."/>
            <person name="Zeng Q."/>
            <person name="Yandava C."/>
            <person name="Alvarado L."/>
            <person name="Longcore J."/>
            <person name="James T."/>
        </authorList>
    </citation>
    <scope>NUCLEOTIDE SEQUENCE [LARGE SCALE GENOMIC DNA]</scope>
    <source>
        <strain evidence="3 4">JEL423</strain>
    </source>
</reference>
<keyword evidence="2" id="KW-1133">Transmembrane helix</keyword>
<proteinExistence type="predicted"/>
<feature type="transmembrane region" description="Helical" evidence="2">
    <location>
        <begin position="208"/>
        <end position="229"/>
    </location>
</feature>
<evidence type="ECO:0000313" key="4">
    <source>
        <dbReference type="Proteomes" id="UP000077115"/>
    </source>
</evidence>
<feature type="transmembrane region" description="Helical" evidence="2">
    <location>
        <begin position="292"/>
        <end position="310"/>
    </location>
</feature>
<feature type="region of interest" description="Disordered" evidence="1">
    <location>
        <begin position="1"/>
        <end position="20"/>
    </location>
</feature>
<evidence type="ECO:0000313" key="3">
    <source>
        <dbReference type="EMBL" id="OAJ38250.1"/>
    </source>
</evidence>
<evidence type="ECO:0000256" key="1">
    <source>
        <dbReference type="SAM" id="MobiDB-lite"/>
    </source>
</evidence>
<dbReference type="PANTHER" id="PTHR34391:SF1">
    <property type="entry name" value="UPF0658 GOLGI APPARATUS MEMBRANE PROTEIN C1952.10C-RELATED"/>
    <property type="match status" value="1"/>
</dbReference>